<dbReference type="RefSeq" id="WP_082186265.1">
    <property type="nucleotide sequence ID" value="NZ_CP048636.1"/>
</dbReference>
<geneLocation type="plasmid" evidence="3 5">
    <name>p5</name>
</geneLocation>
<geneLocation type="plasmid" evidence="4 5">
    <name>p8</name>
</geneLocation>
<feature type="domain" description="NadR/Ttd14 AAA" evidence="1">
    <location>
        <begin position="3"/>
        <end position="50"/>
    </location>
</feature>
<dbReference type="InterPro" id="IPR052922">
    <property type="entry name" value="Cytidylate_Kinase-2"/>
</dbReference>
<evidence type="ECO:0000313" key="4">
    <source>
        <dbReference type="EMBL" id="QIB41624.1"/>
    </source>
</evidence>
<name>A0A7L5BR16_9HYPH</name>
<dbReference type="Pfam" id="PF13521">
    <property type="entry name" value="AAA_28"/>
    <property type="match status" value="1"/>
</dbReference>
<dbReference type="AlphaFoldDB" id="A0A7L5BR16"/>
<geneLocation type="plasmid" evidence="2 5">
    <name>p4</name>
</geneLocation>
<dbReference type="Proteomes" id="UP000464865">
    <property type="component" value="Plasmid p8"/>
</dbReference>
<dbReference type="Gene3D" id="3.40.50.300">
    <property type="entry name" value="P-loop containing nucleotide triphosphate hydrolases"/>
    <property type="match status" value="1"/>
</dbReference>
<dbReference type="InterPro" id="IPR027417">
    <property type="entry name" value="P-loop_NTPase"/>
</dbReference>
<proteinExistence type="predicted"/>
<dbReference type="InterPro" id="IPR038727">
    <property type="entry name" value="NadR/Ttd14_AAA_dom"/>
</dbReference>
<protein>
    <submittedName>
        <fullName evidence="3">AAA family ATPase</fullName>
    </submittedName>
</protein>
<evidence type="ECO:0000313" key="5">
    <source>
        <dbReference type="Proteomes" id="UP000464865"/>
    </source>
</evidence>
<dbReference type="KEGG" id="roy:G3A56_25560"/>
<dbReference type="SUPFAM" id="SSF52540">
    <property type="entry name" value="P-loop containing nucleoside triphosphate hydrolases"/>
    <property type="match status" value="1"/>
</dbReference>
<sequence length="173" mass="19683">MKRVLIVGCPGAGKSTLAKELAEATRLPVVHLDRHYWQPGWQRPDSASWQKTVEKLAAQSEWIMDGNYSGTLEQRLASADTLIHLDYTTSLCLWRVIRRTVSGLGRNRGDQLAPGCPERFDWAFFRFVINYRKEQRQRDLARMEGFAGRVFRFTSPAELLGFVAAIKKAAQKA</sequence>
<keyword evidence="3" id="KW-0614">Plasmid</keyword>
<dbReference type="KEGG" id="roy:G3A56_26260"/>
<organism evidence="3 5">
    <name type="scientific">Rhizobium oryzihabitans</name>
    <dbReference type="NCBI Taxonomy" id="2267833"/>
    <lineage>
        <taxon>Bacteria</taxon>
        <taxon>Pseudomonadati</taxon>
        <taxon>Pseudomonadota</taxon>
        <taxon>Alphaproteobacteria</taxon>
        <taxon>Hyphomicrobiales</taxon>
        <taxon>Rhizobiaceae</taxon>
        <taxon>Rhizobium/Agrobacterium group</taxon>
        <taxon>Rhizobium</taxon>
    </lineage>
</organism>
<dbReference type="EMBL" id="CP048637">
    <property type="protein sequence ID" value="QIB41330.1"/>
    <property type="molecule type" value="Genomic_DNA"/>
</dbReference>
<dbReference type="EMBL" id="CP048636">
    <property type="protein sequence ID" value="QIB41228.1"/>
    <property type="molecule type" value="Genomic_DNA"/>
</dbReference>
<dbReference type="Proteomes" id="UP000464865">
    <property type="component" value="Plasmid p4"/>
</dbReference>
<dbReference type="Proteomes" id="UP000464865">
    <property type="component" value="Plasmid p5"/>
</dbReference>
<dbReference type="KEGG" id="roy:G3A56_27990"/>
<evidence type="ECO:0000313" key="2">
    <source>
        <dbReference type="EMBL" id="QIB41228.1"/>
    </source>
</evidence>
<keyword evidence="5" id="KW-1185">Reference proteome</keyword>
<gene>
    <name evidence="2" type="ORF">G3A56_25560</name>
    <name evidence="3" type="ORF">G3A56_26260</name>
    <name evidence="4" type="ORF">G3A56_27990</name>
</gene>
<evidence type="ECO:0000313" key="3">
    <source>
        <dbReference type="EMBL" id="QIB41330.1"/>
    </source>
</evidence>
<evidence type="ECO:0000259" key="1">
    <source>
        <dbReference type="Pfam" id="PF13521"/>
    </source>
</evidence>
<dbReference type="PANTHER" id="PTHR37816:SF1">
    <property type="entry name" value="TOXIN"/>
    <property type="match status" value="1"/>
</dbReference>
<accession>A0A7L5BR16</accession>
<dbReference type="EMBL" id="CP048640">
    <property type="protein sequence ID" value="QIB41624.1"/>
    <property type="molecule type" value="Genomic_DNA"/>
</dbReference>
<reference evidence="3 5" key="1">
    <citation type="submission" date="2020-02" db="EMBL/GenBank/DDBJ databases">
        <title>Plant-Promoting Endophytic Bacterium Rhizobium oryzihabitans sp. nov., Isolated from the Root of Rice.</title>
        <authorList>
            <person name="zhao J."/>
            <person name="Zhang G."/>
        </authorList>
    </citation>
    <scope>NUCLEOTIDE SEQUENCE [LARGE SCALE GENOMIC DNA]</scope>
    <source>
        <strain evidence="3 5">M15</strain>
        <plasmid evidence="2 5">p4</plasmid>
        <plasmid evidence="3 5">p5</plasmid>
        <plasmid evidence="4 5">p8</plasmid>
    </source>
</reference>
<dbReference type="PANTHER" id="PTHR37816">
    <property type="entry name" value="YALI0E33011P"/>
    <property type="match status" value="1"/>
</dbReference>